<keyword evidence="2" id="KW-1185">Reference proteome</keyword>
<protein>
    <submittedName>
        <fullName evidence="1">Uncharacterized protein</fullName>
    </submittedName>
</protein>
<name>A0A8X6RMM5_TRICX</name>
<proteinExistence type="predicted"/>
<evidence type="ECO:0000313" key="1">
    <source>
        <dbReference type="EMBL" id="GFX97673.1"/>
    </source>
</evidence>
<reference evidence="1" key="1">
    <citation type="submission" date="2020-08" db="EMBL/GenBank/DDBJ databases">
        <title>Multicomponent nature underlies the extraordinary mechanical properties of spider dragline silk.</title>
        <authorList>
            <person name="Kono N."/>
            <person name="Nakamura H."/>
            <person name="Mori M."/>
            <person name="Yoshida Y."/>
            <person name="Ohtoshi R."/>
            <person name="Malay A.D."/>
            <person name="Moran D.A.P."/>
            <person name="Tomita M."/>
            <person name="Numata K."/>
            <person name="Arakawa K."/>
        </authorList>
    </citation>
    <scope>NUCLEOTIDE SEQUENCE</scope>
</reference>
<dbReference type="EMBL" id="BMAU01021199">
    <property type="protein sequence ID" value="GFX97673.1"/>
    <property type="molecule type" value="Genomic_DNA"/>
</dbReference>
<accession>A0A8X6RMM5</accession>
<comment type="caution">
    <text evidence="1">The sequence shown here is derived from an EMBL/GenBank/DDBJ whole genome shotgun (WGS) entry which is preliminary data.</text>
</comment>
<dbReference type="AlphaFoldDB" id="A0A8X6RMM5"/>
<sequence>MTSGHSLPQVNLSVQGGTHEFLTDFTPLNEFMTSFDNKEVDTGGVEERVFCRLPQHFAISNEYLDETQIGRTKQSLK</sequence>
<evidence type="ECO:0000313" key="2">
    <source>
        <dbReference type="Proteomes" id="UP000887159"/>
    </source>
</evidence>
<dbReference type="Proteomes" id="UP000887159">
    <property type="component" value="Unassembled WGS sequence"/>
</dbReference>
<gene>
    <name evidence="1" type="ORF">TNCV_3065601</name>
</gene>
<organism evidence="1 2">
    <name type="scientific">Trichonephila clavipes</name>
    <name type="common">Golden silk orbweaver</name>
    <name type="synonym">Nephila clavipes</name>
    <dbReference type="NCBI Taxonomy" id="2585209"/>
    <lineage>
        <taxon>Eukaryota</taxon>
        <taxon>Metazoa</taxon>
        <taxon>Ecdysozoa</taxon>
        <taxon>Arthropoda</taxon>
        <taxon>Chelicerata</taxon>
        <taxon>Arachnida</taxon>
        <taxon>Araneae</taxon>
        <taxon>Araneomorphae</taxon>
        <taxon>Entelegynae</taxon>
        <taxon>Araneoidea</taxon>
        <taxon>Nephilidae</taxon>
        <taxon>Trichonephila</taxon>
    </lineage>
</organism>